<dbReference type="InterPro" id="IPR014965">
    <property type="entry name" value="Amino_acid_metab_prot_put"/>
</dbReference>
<proteinExistence type="predicted"/>
<dbReference type="HOGENOM" id="CLU_169601_0_0_9"/>
<dbReference type="Proteomes" id="UP000002166">
    <property type="component" value="Chromosome"/>
</dbReference>
<accession>B1MY68</accession>
<evidence type="ECO:0008006" key="3">
    <source>
        <dbReference type="Google" id="ProtNLM"/>
    </source>
</evidence>
<dbReference type="eggNOG" id="ENOG5032U9W">
    <property type="taxonomic scope" value="Bacteria"/>
</dbReference>
<dbReference type="Gene3D" id="3.30.1820.10">
    <property type="entry name" value="Lp2179-like"/>
    <property type="match status" value="1"/>
</dbReference>
<evidence type="ECO:0000313" key="1">
    <source>
        <dbReference type="EMBL" id="ACA82470.1"/>
    </source>
</evidence>
<dbReference type="KEGG" id="lci:LCK_00638"/>
<dbReference type="SUPFAM" id="SSF160800">
    <property type="entry name" value="Lp2179-like"/>
    <property type="match status" value="1"/>
</dbReference>
<reference evidence="1 2" key="1">
    <citation type="journal article" date="2008" name="J. Bacteriol.">
        <title>Complete genome sequence of Leuconostoc citreum KM20.</title>
        <authorList>
            <person name="Kim J.F."/>
            <person name="Jeong H."/>
            <person name="Lee J.-S."/>
            <person name="Choi S.-H."/>
            <person name="Ha M."/>
            <person name="Hur C.-G."/>
            <person name="Kim J.-S."/>
            <person name="Lee S."/>
            <person name="Park H.-S."/>
            <person name="Park Y.-H."/>
            <person name="Oh T.K."/>
        </authorList>
    </citation>
    <scope>NUCLEOTIDE SEQUENCE [LARGE SCALE GENOMIC DNA]</scope>
    <source>
        <strain evidence="1 2">KM20</strain>
    </source>
</reference>
<sequence>MELVFLSRKARQMAFKQQVSIPGDATYQISQDIKKYTLGDLGFITNNAGAYVLHRSLEPEKALANAIQLKVTVNKELTGFKLSTVSAGDLARIDIFNHAQATNMVQLYQFFMTELVARGVLEKI</sequence>
<keyword evidence="2" id="KW-1185">Reference proteome</keyword>
<evidence type="ECO:0000313" key="2">
    <source>
        <dbReference type="Proteomes" id="UP000002166"/>
    </source>
</evidence>
<name>B1MY68_LEUCK</name>
<dbReference type="InterPro" id="IPR035942">
    <property type="entry name" value="Lp2179-like_sf"/>
</dbReference>
<protein>
    <recommendedName>
        <fullName evidence="3">Cysteine desulfurase</fullName>
    </recommendedName>
</protein>
<gene>
    <name evidence="1" type="ordered locus">LCK_00638</name>
</gene>
<dbReference type="STRING" id="349519.LCK_00638"/>
<dbReference type="AlphaFoldDB" id="B1MY68"/>
<dbReference type="Pfam" id="PF08866">
    <property type="entry name" value="DUF1831"/>
    <property type="match status" value="1"/>
</dbReference>
<organism evidence="1 2">
    <name type="scientific">Leuconostoc citreum (strain KM20)</name>
    <dbReference type="NCBI Taxonomy" id="349519"/>
    <lineage>
        <taxon>Bacteria</taxon>
        <taxon>Bacillati</taxon>
        <taxon>Bacillota</taxon>
        <taxon>Bacilli</taxon>
        <taxon>Lactobacillales</taxon>
        <taxon>Lactobacillaceae</taxon>
        <taxon>Leuconostoc</taxon>
    </lineage>
</organism>
<dbReference type="EMBL" id="DQ489736">
    <property type="protein sequence ID" value="ACA82470.1"/>
    <property type="molecule type" value="Genomic_DNA"/>
</dbReference>